<name>A0A9D2I0Z4_9LACT</name>
<accession>A0A9D2I0Z4</accession>
<dbReference type="AlphaFoldDB" id="A0A9D2I0Z4"/>
<proteinExistence type="predicted"/>
<reference evidence="1" key="2">
    <citation type="submission" date="2021-04" db="EMBL/GenBank/DDBJ databases">
        <authorList>
            <person name="Gilroy R."/>
        </authorList>
    </citation>
    <scope>NUCLEOTIDE SEQUENCE</scope>
    <source>
        <strain evidence="1">CHK171-505</strain>
    </source>
</reference>
<dbReference type="EMBL" id="DWYW01000244">
    <property type="protein sequence ID" value="HJA91236.1"/>
    <property type="molecule type" value="Genomic_DNA"/>
</dbReference>
<organism evidence="1 2">
    <name type="scientific">Candidatus Jeotgalibaca merdavium</name>
    <dbReference type="NCBI Taxonomy" id="2838627"/>
    <lineage>
        <taxon>Bacteria</taxon>
        <taxon>Bacillati</taxon>
        <taxon>Bacillota</taxon>
        <taxon>Bacilli</taxon>
        <taxon>Lactobacillales</taxon>
        <taxon>Carnobacteriaceae</taxon>
        <taxon>Jeotgalibaca</taxon>
    </lineage>
</organism>
<reference evidence="1" key="1">
    <citation type="journal article" date="2021" name="PeerJ">
        <title>Extensive microbial diversity within the chicken gut microbiome revealed by metagenomics and culture.</title>
        <authorList>
            <person name="Gilroy R."/>
            <person name="Ravi A."/>
            <person name="Getino M."/>
            <person name="Pursley I."/>
            <person name="Horton D.L."/>
            <person name="Alikhan N.F."/>
            <person name="Baker D."/>
            <person name="Gharbi K."/>
            <person name="Hall N."/>
            <person name="Watson M."/>
            <person name="Adriaenssens E.M."/>
            <person name="Foster-Nyarko E."/>
            <person name="Jarju S."/>
            <person name="Secka A."/>
            <person name="Antonio M."/>
            <person name="Oren A."/>
            <person name="Chaudhuri R.R."/>
            <person name="La Ragione R."/>
            <person name="Hildebrand F."/>
            <person name="Pallen M.J."/>
        </authorList>
    </citation>
    <scope>NUCLEOTIDE SEQUENCE</scope>
    <source>
        <strain evidence="1">CHK171-505</strain>
    </source>
</reference>
<comment type="caution">
    <text evidence="1">The sequence shown here is derived from an EMBL/GenBank/DDBJ whole genome shotgun (WGS) entry which is preliminary data.</text>
</comment>
<dbReference type="Proteomes" id="UP000886856">
    <property type="component" value="Unassembled WGS sequence"/>
</dbReference>
<evidence type="ECO:0000313" key="2">
    <source>
        <dbReference type="Proteomes" id="UP000886856"/>
    </source>
</evidence>
<gene>
    <name evidence="1" type="ORF">H9948_10655</name>
</gene>
<sequence length="74" mass="8582">MTRKLYDHHRKPVGDVHISKDENGNEVVAVRMYNVNALFPNSKVPVEVFDDWKKVRGLMEETDLGQLDMWDLGP</sequence>
<evidence type="ECO:0000313" key="1">
    <source>
        <dbReference type="EMBL" id="HJA91236.1"/>
    </source>
</evidence>
<protein>
    <submittedName>
        <fullName evidence="1">Uncharacterized protein</fullName>
    </submittedName>
</protein>